<evidence type="ECO:0000256" key="1">
    <source>
        <dbReference type="SAM" id="MobiDB-lite"/>
    </source>
</evidence>
<proteinExistence type="predicted"/>
<dbReference type="EMBL" id="RIBY02000388">
    <property type="protein sequence ID" value="KAH9843335.1"/>
    <property type="molecule type" value="Genomic_DNA"/>
</dbReference>
<sequence length="60" mass="6383">MPVAQAVYAPGRKWLPVGVTVTEVPSQGASPSPCPIPIQHEDVDDLDGPTEFGELDPQQD</sequence>
<reference evidence="2 3" key="2">
    <citation type="journal article" date="2021" name="Curr. Genet.">
        <title>Genetic response to nitrogen starvation in the aggressive Eucalyptus foliar pathogen Teratosphaeria destructans.</title>
        <authorList>
            <person name="Havenga M."/>
            <person name="Wingfield B.D."/>
            <person name="Wingfield M.J."/>
            <person name="Dreyer L.L."/>
            <person name="Roets F."/>
            <person name="Aylward J."/>
        </authorList>
    </citation>
    <scope>NUCLEOTIDE SEQUENCE [LARGE SCALE GENOMIC DNA]</scope>
    <source>
        <strain evidence="2">CMW44962</strain>
    </source>
</reference>
<organism evidence="2 3">
    <name type="scientific">Teratosphaeria destructans</name>
    <dbReference type="NCBI Taxonomy" id="418781"/>
    <lineage>
        <taxon>Eukaryota</taxon>
        <taxon>Fungi</taxon>
        <taxon>Dikarya</taxon>
        <taxon>Ascomycota</taxon>
        <taxon>Pezizomycotina</taxon>
        <taxon>Dothideomycetes</taxon>
        <taxon>Dothideomycetidae</taxon>
        <taxon>Mycosphaerellales</taxon>
        <taxon>Teratosphaeriaceae</taxon>
        <taxon>Teratosphaeria</taxon>
    </lineage>
</organism>
<feature type="region of interest" description="Disordered" evidence="1">
    <location>
        <begin position="24"/>
        <end position="60"/>
    </location>
</feature>
<feature type="compositionally biased region" description="Acidic residues" evidence="1">
    <location>
        <begin position="42"/>
        <end position="60"/>
    </location>
</feature>
<accession>A0A9W7W5W1</accession>
<evidence type="ECO:0000313" key="2">
    <source>
        <dbReference type="EMBL" id="KAH9843335.1"/>
    </source>
</evidence>
<reference evidence="2 3" key="1">
    <citation type="journal article" date="2018" name="IMA Fungus">
        <title>IMA Genome-F 10: Nine draft genome sequences of Claviceps purpurea s.lat., including C. arundinis, C. humidiphila, and C. cf. spartinae, pseudomolecules for the pitch canker pathogen Fusarium circinatum, draft genome of Davidsoniella eucalypti, Grosmannia galeiformis, Quambalaria eucalypti, and Teratosphaeria destructans.</title>
        <authorList>
            <person name="Wingfield B.D."/>
            <person name="Liu M."/>
            <person name="Nguyen H.D."/>
            <person name="Lane F.A."/>
            <person name="Morgan S.W."/>
            <person name="De Vos L."/>
            <person name="Wilken P.M."/>
            <person name="Duong T.A."/>
            <person name="Aylward J."/>
            <person name="Coetzee M.P."/>
            <person name="Dadej K."/>
            <person name="De Beer Z.W."/>
            <person name="Findlay W."/>
            <person name="Havenga M."/>
            <person name="Kolarik M."/>
            <person name="Menzies J.G."/>
            <person name="Naidoo K."/>
            <person name="Pochopski O."/>
            <person name="Shoukouhi P."/>
            <person name="Santana Q.C."/>
            <person name="Seifert K.A."/>
            <person name="Soal N."/>
            <person name="Steenkamp E.T."/>
            <person name="Tatham C.T."/>
            <person name="van der Nest M.A."/>
            <person name="Wingfield M.J."/>
        </authorList>
    </citation>
    <scope>NUCLEOTIDE SEQUENCE [LARGE SCALE GENOMIC DNA]</scope>
    <source>
        <strain evidence="2">CMW44962</strain>
    </source>
</reference>
<dbReference type="AlphaFoldDB" id="A0A9W7W5W1"/>
<dbReference type="Proteomes" id="UP001138500">
    <property type="component" value="Unassembled WGS sequence"/>
</dbReference>
<name>A0A9W7W5W1_9PEZI</name>
<keyword evidence="3" id="KW-1185">Reference proteome</keyword>
<comment type="caution">
    <text evidence="2">The sequence shown here is derived from an EMBL/GenBank/DDBJ whole genome shotgun (WGS) entry which is preliminary data.</text>
</comment>
<gene>
    <name evidence="2" type="ORF">Tdes44962_MAKER10531</name>
</gene>
<evidence type="ECO:0000313" key="3">
    <source>
        <dbReference type="Proteomes" id="UP001138500"/>
    </source>
</evidence>
<protein>
    <submittedName>
        <fullName evidence="2">Protein SOK1</fullName>
    </submittedName>
</protein>